<name>A0A1W1X2E5_9CLOT</name>
<evidence type="ECO:0000256" key="2">
    <source>
        <dbReference type="ARBA" id="ARBA00022692"/>
    </source>
</evidence>
<dbReference type="InterPro" id="IPR002293">
    <property type="entry name" value="AA/rel_permease1"/>
</dbReference>
<dbReference type="STRING" id="1121291.SAMN02745134_00494"/>
<evidence type="ECO:0000256" key="4">
    <source>
        <dbReference type="ARBA" id="ARBA00023136"/>
    </source>
</evidence>
<feature type="transmembrane region" description="Helical" evidence="5">
    <location>
        <begin position="24"/>
        <end position="45"/>
    </location>
</feature>
<feature type="transmembrane region" description="Helical" evidence="5">
    <location>
        <begin position="373"/>
        <end position="398"/>
    </location>
</feature>
<feature type="transmembrane region" description="Helical" evidence="5">
    <location>
        <begin position="434"/>
        <end position="450"/>
    </location>
</feature>
<gene>
    <name evidence="6" type="ORF">SAMN02745134_00494</name>
</gene>
<feature type="transmembrane region" description="Helical" evidence="5">
    <location>
        <begin position="141"/>
        <end position="161"/>
    </location>
</feature>
<dbReference type="Proteomes" id="UP000192468">
    <property type="component" value="Unassembled WGS sequence"/>
</dbReference>
<dbReference type="Gene3D" id="1.20.1740.10">
    <property type="entry name" value="Amino acid/polyamine transporter I"/>
    <property type="match status" value="1"/>
</dbReference>
<protein>
    <submittedName>
        <fullName evidence="6">Amino acid transporter</fullName>
    </submittedName>
</protein>
<feature type="transmembrane region" description="Helical" evidence="5">
    <location>
        <begin position="252"/>
        <end position="273"/>
    </location>
</feature>
<keyword evidence="7" id="KW-1185">Reference proteome</keyword>
<evidence type="ECO:0000313" key="7">
    <source>
        <dbReference type="Proteomes" id="UP000192468"/>
    </source>
</evidence>
<sequence>MIDSVKKLLIGKALKTEQLKAEKFNIFWGLPILSSDAISSVAYAGQEILYVLIPAVGFMAFADMIHAVLMIIFLLFILVFSYRQVIDCYPNGGGAYIVAQDNLGVTPSLVAAAALCIDYILTVAVSISAGTAAITSAFPNLLPYNVIICVVLILLMTIGNLRGISESAKTFAIPPYIFIGIIIIMIVVGFVKYNIMGIHPKPIYNVPNYTNALSFLVFLKAFAAGCTALTGVEAVSNGIPSFKEPSQKNAKIVLLLLGFVALVLFGGMSYLSAIYKAMYNPDVTVIAQLAMQIFGHGSIMFYAIQAATAIILIMAANTSYNGFPLLLSIIAKDGYVPRQFSKRGSRLGYSNGIIFLSLAAIILLVYFKGDNHSLLPLYAVGVFVSFTLAQTGMVLKWFRHKKGAWRHKAFINGVGAILSCITTIVLGVTKFQEGAWIVCILIPILVYLMSKVKVHYNVVADELKLCCDQKPKKINHEKQKNYMIIPIDSLNKSFLKSYNYAKSFTEDIIIFHVSVDEEATARLLQRWEEYGIDIPIVVKKSPYRSLVGPLVKFIESEEFVIMPGDTITVVMPQFVVKKWWQNILHNQTSLFIKSTLLKRRNIALTTLPYIIND</sequence>
<evidence type="ECO:0000256" key="1">
    <source>
        <dbReference type="ARBA" id="ARBA00004141"/>
    </source>
</evidence>
<comment type="subcellular location">
    <subcellularLocation>
        <location evidence="1">Membrane</location>
        <topology evidence="1">Multi-pass membrane protein</topology>
    </subcellularLocation>
</comment>
<dbReference type="PANTHER" id="PTHR47704:SF1">
    <property type="entry name" value="POTASSIUM TRANSPORTER KIMA"/>
    <property type="match status" value="1"/>
</dbReference>
<reference evidence="6 7" key="1">
    <citation type="submission" date="2017-04" db="EMBL/GenBank/DDBJ databases">
        <authorList>
            <person name="Afonso C.L."/>
            <person name="Miller P.J."/>
            <person name="Scott M.A."/>
            <person name="Spackman E."/>
            <person name="Goraichik I."/>
            <person name="Dimitrov K.M."/>
            <person name="Suarez D.L."/>
            <person name="Swayne D.E."/>
        </authorList>
    </citation>
    <scope>NUCLEOTIDE SEQUENCE [LARGE SCALE GENOMIC DNA]</scope>
    <source>
        <strain evidence="6 7">DSM 12555</strain>
    </source>
</reference>
<feature type="transmembrane region" description="Helical" evidence="5">
    <location>
        <begin position="51"/>
        <end position="80"/>
    </location>
</feature>
<organism evidence="6 7">
    <name type="scientific">Clostridium acidisoli DSM 12555</name>
    <dbReference type="NCBI Taxonomy" id="1121291"/>
    <lineage>
        <taxon>Bacteria</taxon>
        <taxon>Bacillati</taxon>
        <taxon>Bacillota</taxon>
        <taxon>Clostridia</taxon>
        <taxon>Eubacteriales</taxon>
        <taxon>Clostridiaceae</taxon>
        <taxon>Clostridium</taxon>
    </lineage>
</organism>
<accession>A0A1W1X2E5</accession>
<keyword evidence="3 5" id="KW-1133">Transmembrane helix</keyword>
<keyword evidence="2 5" id="KW-0812">Transmembrane</keyword>
<evidence type="ECO:0000256" key="5">
    <source>
        <dbReference type="SAM" id="Phobius"/>
    </source>
</evidence>
<dbReference type="GO" id="GO:0016020">
    <property type="term" value="C:membrane"/>
    <property type="evidence" value="ECO:0007669"/>
    <property type="project" value="UniProtKB-SubCell"/>
</dbReference>
<evidence type="ECO:0000313" key="6">
    <source>
        <dbReference type="EMBL" id="SMC18075.1"/>
    </source>
</evidence>
<dbReference type="PANTHER" id="PTHR47704">
    <property type="entry name" value="POTASSIUM TRANSPORTER KIMA"/>
    <property type="match status" value="1"/>
</dbReference>
<dbReference type="RefSeq" id="WP_084113680.1">
    <property type="nucleotide sequence ID" value="NZ_FWXH01000002.1"/>
</dbReference>
<feature type="transmembrane region" description="Helical" evidence="5">
    <location>
        <begin position="347"/>
        <end position="367"/>
    </location>
</feature>
<feature type="transmembrane region" description="Helical" evidence="5">
    <location>
        <begin position="213"/>
        <end position="232"/>
    </location>
</feature>
<proteinExistence type="predicted"/>
<dbReference type="AlphaFoldDB" id="A0A1W1X2E5"/>
<dbReference type="InterPro" id="IPR053153">
    <property type="entry name" value="APC_K+_Transporter"/>
</dbReference>
<dbReference type="GO" id="GO:0022857">
    <property type="term" value="F:transmembrane transporter activity"/>
    <property type="evidence" value="ECO:0007669"/>
    <property type="project" value="InterPro"/>
</dbReference>
<dbReference type="EMBL" id="FWXH01000002">
    <property type="protein sequence ID" value="SMC18075.1"/>
    <property type="molecule type" value="Genomic_DNA"/>
</dbReference>
<keyword evidence="4 5" id="KW-0472">Membrane</keyword>
<dbReference type="OrthoDB" id="9759676at2"/>
<dbReference type="Pfam" id="PF13520">
    <property type="entry name" value="AA_permease_2"/>
    <property type="match status" value="1"/>
</dbReference>
<feature type="transmembrane region" description="Helical" evidence="5">
    <location>
        <begin position="173"/>
        <end position="193"/>
    </location>
</feature>
<feature type="transmembrane region" description="Helical" evidence="5">
    <location>
        <begin position="109"/>
        <end position="135"/>
    </location>
</feature>
<evidence type="ECO:0000256" key="3">
    <source>
        <dbReference type="ARBA" id="ARBA00022989"/>
    </source>
</evidence>
<feature type="transmembrane region" description="Helical" evidence="5">
    <location>
        <begin position="410"/>
        <end position="428"/>
    </location>
</feature>
<feature type="transmembrane region" description="Helical" evidence="5">
    <location>
        <begin position="293"/>
        <end position="316"/>
    </location>
</feature>